<accession>A0A8H8A2D5</accession>
<proteinExistence type="predicted"/>
<keyword evidence="3" id="KW-1185">Reference proteome</keyword>
<organism evidence="2 3">
    <name type="scientific">Olpidium bornovanus</name>
    <dbReference type="NCBI Taxonomy" id="278681"/>
    <lineage>
        <taxon>Eukaryota</taxon>
        <taxon>Fungi</taxon>
        <taxon>Fungi incertae sedis</taxon>
        <taxon>Olpidiomycota</taxon>
        <taxon>Olpidiomycotina</taxon>
        <taxon>Olpidiomycetes</taxon>
        <taxon>Olpidiales</taxon>
        <taxon>Olpidiaceae</taxon>
        <taxon>Olpidium</taxon>
    </lineage>
</organism>
<dbReference type="Proteomes" id="UP000673691">
    <property type="component" value="Unassembled WGS sequence"/>
</dbReference>
<name>A0A8H8A2D5_9FUNG</name>
<evidence type="ECO:0000313" key="3">
    <source>
        <dbReference type="Proteomes" id="UP000673691"/>
    </source>
</evidence>
<feature type="region of interest" description="Disordered" evidence="1">
    <location>
        <begin position="57"/>
        <end position="83"/>
    </location>
</feature>
<evidence type="ECO:0000256" key="1">
    <source>
        <dbReference type="SAM" id="MobiDB-lite"/>
    </source>
</evidence>
<protein>
    <submittedName>
        <fullName evidence="2">Uncharacterized protein</fullName>
    </submittedName>
</protein>
<gene>
    <name evidence="2" type="ORF">BJ554DRAFT_2195</name>
</gene>
<evidence type="ECO:0000313" key="2">
    <source>
        <dbReference type="EMBL" id="KAG5463752.1"/>
    </source>
</evidence>
<reference evidence="2 3" key="1">
    <citation type="journal article" name="Sci. Rep.">
        <title>Genome-scale phylogenetic analyses confirm Olpidium as the closest living zoosporic fungus to the non-flagellated, terrestrial fungi.</title>
        <authorList>
            <person name="Chang Y."/>
            <person name="Rochon D."/>
            <person name="Sekimoto S."/>
            <person name="Wang Y."/>
            <person name="Chovatia M."/>
            <person name="Sandor L."/>
            <person name="Salamov A."/>
            <person name="Grigoriev I.V."/>
            <person name="Stajich J.E."/>
            <person name="Spatafora J.W."/>
        </authorList>
    </citation>
    <scope>NUCLEOTIDE SEQUENCE [LARGE SCALE GENOMIC DNA]</scope>
    <source>
        <strain evidence="2">S191</strain>
    </source>
</reference>
<sequence length="161" mass="17701">MLRVRCFLTRPASPPPRRPVAPTSCSSFGAAMPPATGSRPICWLPCRRWEFRGTAPKAWQEKSRGPLPPTIPLGRKRKREGASREPAVYAAFRVAGSFFFILSEKPSPAHAGELVRQSVNHKGEPHAGSSLTANSTSYTRFTKPVPRQFRRLAALATGHGR</sequence>
<comment type="caution">
    <text evidence="2">The sequence shown here is derived from an EMBL/GenBank/DDBJ whole genome shotgun (WGS) entry which is preliminary data.</text>
</comment>
<dbReference type="EMBL" id="JAEFCI010000125">
    <property type="protein sequence ID" value="KAG5463752.1"/>
    <property type="molecule type" value="Genomic_DNA"/>
</dbReference>
<dbReference type="AlphaFoldDB" id="A0A8H8A2D5"/>